<keyword evidence="2" id="KW-1133">Transmembrane helix</keyword>
<protein>
    <submittedName>
        <fullName evidence="3">Uncharacterized protein</fullName>
    </submittedName>
</protein>
<evidence type="ECO:0000313" key="4">
    <source>
        <dbReference type="Proteomes" id="UP000001551"/>
    </source>
</evidence>
<accession>E6U9Q5</accession>
<dbReference type="HOGENOM" id="CLU_2880917_0_0_9"/>
<keyword evidence="2" id="KW-0472">Membrane</keyword>
<proteinExistence type="predicted"/>
<gene>
    <name evidence="3" type="ordered locus">Ethha_1816</name>
</gene>
<dbReference type="EMBL" id="CP002400">
    <property type="protein sequence ID" value="ADU27341.1"/>
    <property type="molecule type" value="Genomic_DNA"/>
</dbReference>
<evidence type="ECO:0000256" key="2">
    <source>
        <dbReference type="SAM" id="Phobius"/>
    </source>
</evidence>
<organism evidence="3 4">
    <name type="scientific">Ethanoligenens harbinense (strain DSM 18485 / JCM 12961 / CGMCC 1.5033 / YUAN-3)</name>
    <dbReference type="NCBI Taxonomy" id="663278"/>
    <lineage>
        <taxon>Bacteria</taxon>
        <taxon>Bacillati</taxon>
        <taxon>Bacillota</taxon>
        <taxon>Clostridia</taxon>
        <taxon>Eubacteriales</taxon>
        <taxon>Oscillospiraceae</taxon>
        <taxon>Ethanoligenens</taxon>
    </lineage>
</organism>
<evidence type="ECO:0000256" key="1">
    <source>
        <dbReference type="SAM" id="MobiDB-lite"/>
    </source>
</evidence>
<dbReference type="eggNOG" id="ENOG502ZCX2">
    <property type="taxonomic scope" value="Bacteria"/>
</dbReference>
<dbReference type="KEGG" id="eha:Ethha_1816"/>
<dbReference type="AlphaFoldDB" id="E6U9Q5"/>
<sequence>METIMNMILCIIYDLLGLSGIALLIIISVTSARSYREDKELRLHQEERDKEYHERRMKELEAHRS</sequence>
<feature type="region of interest" description="Disordered" evidence="1">
    <location>
        <begin position="43"/>
        <end position="65"/>
    </location>
</feature>
<name>E6U9Q5_ETHHY</name>
<dbReference type="RefSeq" id="WP_013485692.1">
    <property type="nucleotide sequence ID" value="NC_014828.1"/>
</dbReference>
<dbReference type="STRING" id="663278.Ethha_1816"/>
<feature type="transmembrane region" description="Helical" evidence="2">
    <location>
        <begin position="6"/>
        <end position="29"/>
    </location>
</feature>
<keyword evidence="2" id="KW-0812">Transmembrane</keyword>
<dbReference type="Proteomes" id="UP000001551">
    <property type="component" value="Chromosome"/>
</dbReference>
<keyword evidence="4" id="KW-1185">Reference proteome</keyword>
<reference evidence="3 4" key="1">
    <citation type="submission" date="2010-12" db="EMBL/GenBank/DDBJ databases">
        <title>Complete sequence of Ethanoligenens harbinense YUAN-3.</title>
        <authorList>
            <person name="Lucas S."/>
            <person name="Copeland A."/>
            <person name="Lapidus A."/>
            <person name="Cheng J.-F."/>
            <person name="Bruce D."/>
            <person name="Goodwin L."/>
            <person name="Pitluck S."/>
            <person name="Chertkov O."/>
            <person name="Misra M."/>
            <person name="Detter J.C."/>
            <person name="Han C."/>
            <person name="Tapia R."/>
            <person name="Land M."/>
            <person name="Hauser L."/>
            <person name="Jeffries C."/>
            <person name="Kyrpides N."/>
            <person name="Ivanova N."/>
            <person name="Mikhailova N."/>
            <person name="Wang A."/>
            <person name="Mouttaki H."/>
            <person name="He Z."/>
            <person name="Zhou J."/>
            <person name="Hemme C.L."/>
            <person name="Woyke T."/>
        </authorList>
    </citation>
    <scope>NUCLEOTIDE SEQUENCE [LARGE SCALE GENOMIC DNA]</scope>
    <source>
        <strain evidence="4">DSM 18485 / JCM 12961 / CGMCC 1.5033 / YUAN-3</strain>
    </source>
</reference>
<evidence type="ECO:0000313" key="3">
    <source>
        <dbReference type="EMBL" id="ADU27341.1"/>
    </source>
</evidence>